<dbReference type="GeneID" id="69041374"/>
<protein>
    <submittedName>
        <fullName evidence="2">Uncharacterized protein</fullName>
    </submittedName>
</protein>
<dbReference type="HOGENOM" id="CLU_1643223_0_0_1"/>
<dbReference type="Proteomes" id="UP000001631">
    <property type="component" value="Unassembled WGS sequence"/>
</dbReference>
<dbReference type="InParanoid" id="C0NYX8"/>
<dbReference type="AlphaFoldDB" id="C0NYX8"/>
<organism evidence="2 3">
    <name type="scientific">Ajellomyces capsulatus (strain G186AR / H82 / ATCC MYA-2454 / RMSCC 2432)</name>
    <name type="common">Darling's disease fungus</name>
    <name type="synonym">Histoplasma capsulatum</name>
    <dbReference type="NCBI Taxonomy" id="447093"/>
    <lineage>
        <taxon>Eukaryota</taxon>
        <taxon>Fungi</taxon>
        <taxon>Dikarya</taxon>
        <taxon>Ascomycota</taxon>
        <taxon>Pezizomycotina</taxon>
        <taxon>Eurotiomycetes</taxon>
        <taxon>Eurotiomycetidae</taxon>
        <taxon>Onygenales</taxon>
        <taxon>Ajellomycetaceae</taxon>
        <taxon>Histoplasma</taxon>
    </lineage>
</organism>
<dbReference type="EMBL" id="GG663377">
    <property type="protein sequence ID" value="EEH03419.1"/>
    <property type="molecule type" value="Genomic_DNA"/>
</dbReference>
<feature type="region of interest" description="Disordered" evidence="1">
    <location>
        <begin position="1"/>
        <end position="25"/>
    </location>
</feature>
<dbReference type="RefSeq" id="XP_045283900.1">
    <property type="nucleotide sequence ID" value="XM_045435407.1"/>
</dbReference>
<evidence type="ECO:0000313" key="2">
    <source>
        <dbReference type="EMBL" id="EEH03419.1"/>
    </source>
</evidence>
<sequence>MSKDTYSVVPNKRSRKETANRNEGQISCRETSKDTLPEDTICRYKSGQQTYLPYLGVSMVKELYELAVGIQIGAATVFKGIEAVDEANTANQRYTQEMKSPLGRYDANRSKAQRGMEHPILRKWHQALSACGKQCSADWDLGTRAVMDLYSPPRVLKGCSA</sequence>
<keyword evidence="3" id="KW-1185">Reference proteome</keyword>
<evidence type="ECO:0000313" key="3">
    <source>
        <dbReference type="Proteomes" id="UP000001631"/>
    </source>
</evidence>
<proteinExistence type="predicted"/>
<evidence type="ECO:0000256" key="1">
    <source>
        <dbReference type="SAM" id="MobiDB-lite"/>
    </source>
</evidence>
<reference evidence="2" key="1">
    <citation type="submission" date="2009-02" db="EMBL/GenBank/DDBJ databases">
        <title>The Genome Sequence of Ajellomyces capsulatus strain G186AR.</title>
        <authorList>
            <consortium name="The Broad Institute Genome Sequencing Platform"/>
            <person name="Champion M."/>
            <person name="Cuomo C."/>
            <person name="Ma L.-J."/>
            <person name="Henn M.R."/>
            <person name="Sil A."/>
            <person name="Goldman B."/>
            <person name="Young S.K."/>
            <person name="Kodira C.D."/>
            <person name="Zeng Q."/>
            <person name="Koehrsen M."/>
            <person name="Alvarado L."/>
            <person name="Berlin A."/>
            <person name="Borenstein D."/>
            <person name="Chen Z."/>
            <person name="Engels R."/>
            <person name="Freedman E."/>
            <person name="Gellesch M."/>
            <person name="Goldberg J."/>
            <person name="Griggs A."/>
            <person name="Gujja S."/>
            <person name="Heiman D."/>
            <person name="Hepburn T."/>
            <person name="Howarth C."/>
            <person name="Jen D."/>
            <person name="Larson L."/>
            <person name="Lewis B."/>
            <person name="Mehta T."/>
            <person name="Park D."/>
            <person name="Pearson M."/>
            <person name="Roberts A."/>
            <person name="Saif S."/>
            <person name="Shea T."/>
            <person name="Shenoy N."/>
            <person name="Sisk P."/>
            <person name="Stolte C."/>
            <person name="Sykes S."/>
            <person name="Walk T."/>
            <person name="White J."/>
            <person name="Yandava C."/>
            <person name="Klein B."/>
            <person name="McEwen J.G."/>
            <person name="Puccia R."/>
            <person name="Goldman G.H."/>
            <person name="Felipe M.S."/>
            <person name="Nino-Vega G."/>
            <person name="San-Blas G."/>
            <person name="Taylor J."/>
            <person name="Mendoza L."/>
            <person name="Galagan J."/>
            <person name="Nusbaum C."/>
            <person name="Birren B."/>
        </authorList>
    </citation>
    <scope>NUCLEOTIDE SEQUENCE</scope>
    <source>
        <strain evidence="2">G186AR</strain>
    </source>
</reference>
<name>C0NYX8_AJECG</name>
<accession>C0NYX8</accession>
<gene>
    <name evidence="2" type="ORF">HCBG_08358</name>
</gene>